<dbReference type="GO" id="GO:0007165">
    <property type="term" value="P:signal transduction"/>
    <property type="evidence" value="ECO:0007669"/>
    <property type="project" value="InterPro"/>
</dbReference>
<evidence type="ECO:0000256" key="5">
    <source>
        <dbReference type="SAM" id="MobiDB-lite"/>
    </source>
</evidence>
<evidence type="ECO:0000256" key="3">
    <source>
        <dbReference type="ARBA" id="ARBA00022490"/>
    </source>
</evidence>
<evidence type="ECO:0000256" key="2">
    <source>
        <dbReference type="ARBA" id="ARBA00009745"/>
    </source>
</evidence>
<dbReference type="EMBL" id="LS974622">
    <property type="protein sequence ID" value="CAG7868763.1"/>
    <property type="molecule type" value="Genomic_DNA"/>
</dbReference>
<proteinExistence type="inferred from homology"/>
<evidence type="ECO:0000313" key="7">
    <source>
        <dbReference type="EMBL" id="VDC65610.1"/>
    </source>
</evidence>
<organism evidence="7">
    <name type="scientific">Brassica campestris</name>
    <name type="common">Field mustard</name>
    <dbReference type="NCBI Taxonomy" id="3711"/>
    <lineage>
        <taxon>Eukaryota</taxon>
        <taxon>Viridiplantae</taxon>
        <taxon>Streptophyta</taxon>
        <taxon>Embryophyta</taxon>
        <taxon>Tracheophyta</taxon>
        <taxon>Spermatophyta</taxon>
        <taxon>Magnoliopsida</taxon>
        <taxon>eudicotyledons</taxon>
        <taxon>Gunneridae</taxon>
        <taxon>Pentapetalae</taxon>
        <taxon>rosids</taxon>
        <taxon>malvids</taxon>
        <taxon>Brassicales</taxon>
        <taxon>Brassicaceae</taxon>
        <taxon>Brassiceae</taxon>
        <taxon>Brassica</taxon>
    </lineage>
</organism>
<evidence type="ECO:0000256" key="4">
    <source>
        <dbReference type="PIRNR" id="PIRNR028043"/>
    </source>
</evidence>
<dbReference type="Gene3D" id="1.25.10.10">
    <property type="entry name" value="Leucine-rich Repeat Variant"/>
    <property type="match status" value="1"/>
</dbReference>
<dbReference type="GO" id="GO:0005737">
    <property type="term" value="C:cytoplasm"/>
    <property type="evidence" value="ECO:0007669"/>
    <property type="project" value="UniProtKB-SubCell"/>
</dbReference>
<dbReference type="Proteomes" id="UP000694005">
    <property type="component" value="Chromosome A06"/>
</dbReference>
<accession>A0A3P5YX95</accession>
<dbReference type="PANTHER" id="PTHR10257">
    <property type="entry name" value="SERINE/THREONINE PROTEIN PHOSPHATASE 2A PP2A REGULATORY SUBUNIT B"/>
    <property type="match status" value="1"/>
</dbReference>
<dbReference type="FunFam" id="1.25.10.10:FF:000041">
    <property type="entry name" value="Serine/threonine protein phosphatase 2A regulatory subunit"/>
    <property type="match status" value="1"/>
</dbReference>
<protein>
    <recommendedName>
        <fullName evidence="4">Serine/threonine protein phosphatase 2A regulatory subunit</fullName>
    </recommendedName>
</protein>
<dbReference type="AlphaFoldDB" id="A0A3P5YX95"/>
<name>A0A3P5YX95_BRACM</name>
<reference evidence="7" key="1">
    <citation type="submission" date="2018-11" db="EMBL/GenBank/DDBJ databases">
        <authorList>
            <consortium name="Genoscope - CEA"/>
            <person name="William W."/>
        </authorList>
    </citation>
    <scope>NUCLEOTIDE SEQUENCE</scope>
</reference>
<dbReference type="InterPro" id="IPR011989">
    <property type="entry name" value="ARM-like"/>
</dbReference>
<comment type="function">
    <text evidence="4">The B regulatory subunit might modulate substrate selectivity and catalytic activity, and also might direct the localization of the catalytic enzyme to a particular subcellular compartment.</text>
</comment>
<dbReference type="GO" id="GO:0000159">
    <property type="term" value="C:protein phosphatase type 2A complex"/>
    <property type="evidence" value="ECO:0007669"/>
    <property type="project" value="UniProtKB-UniRule"/>
</dbReference>
<comment type="similarity">
    <text evidence="2">Belongs to the phosphatase 2A regulatory subunit B56 family.</text>
</comment>
<dbReference type="GO" id="GO:0019888">
    <property type="term" value="F:protein phosphatase regulator activity"/>
    <property type="evidence" value="ECO:0007669"/>
    <property type="project" value="UniProtKB-UniRule"/>
</dbReference>
<dbReference type="PANTHER" id="PTHR10257:SF73">
    <property type="entry name" value="SERINE_THREONINE PROTEIN PHOSPHATASE 2A 57 KDA REGULATORY SUBUNIT B' THETA ISOFORM"/>
    <property type="match status" value="1"/>
</dbReference>
<dbReference type="Gramene" id="A06p10030.2_BraZ1">
    <property type="protein sequence ID" value="A06p10030.2_BraZ1.CDS"/>
    <property type="gene ID" value="A06g10030.2_BraZ1"/>
</dbReference>
<keyword evidence="3" id="KW-0963">Cytoplasm</keyword>
<dbReference type="InterPro" id="IPR016024">
    <property type="entry name" value="ARM-type_fold"/>
</dbReference>
<evidence type="ECO:0000256" key="1">
    <source>
        <dbReference type="ARBA" id="ARBA00004496"/>
    </source>
</evidence>
<gene>
    <name evidence="7" type="ORF">BRAA06T24150Z</name>
    <name evidence="6" type="ORF">BRAPAZ1V2_A06P10030.2</name>
</gene>
<dbReference type="InterPro" id="IPR002554">
    <property type="entry name" value="PP2A_B56"/>
</dbReference>
<dbReference type="EMBL" id="LR031569">
    <property type="protein sequence ID" value="VDC65610.1"/>
    <property type="molecule type" value="Genomic_DNA"/>
</dbReference>
<dbReference type="Pfam" id="PF01603">
    <property type="entry name" value="B56"/>
    <property type="match status" value="1"/>
</dbReference>
<evidence type="ECO:0000313" key="6">
    <source>
        <dbReference type="EMBL" id="CAG7868763.1"/>
    </source>
</evidence>
<dbReference type="PIRSF" id="PIRSF028043">
    <property type="entry name" value="PP2A_B56"/>
    <property type="match status" value="1"/>
</dbReference>
<comment type="subcellular location">
    <subcellularLocation>
        <location evidence="1">Cytoplasm</location>
    </subcellularLocation>
</comment>
<dbReference type="SUPFAM" id="SSF48371">
    <property type="entry name" value="ARM repeat"/>
    <property type="match status" value="1"/>
</dbReference>
<feature type="region of interest" description="Disordered" evidence="5">
    <location>
        <begin position="1"/>
        <end position="66"/>
    </location>
</feature>
<sequence length="493" mass="56646">MWKQIISKLPKKSSKNHSSSNATASTSKSSSSSDNVTGKSHAKNAAKPPAASPPDPGPKDGNFKQGNGIYEALPSFKDVSNAEKQTLFLKKLSLCCVLFDFSDPSKNVKEKEIKRQTLLELVDYVATANGKFSETVIQEAVRMVSVNIFRTLNPQPRENKVIDALDLEEEEPSMDPSWPHLQLVYELLLRFIASPDTETKLAKKYIDQSFVTRLLDLFDSEDPRERDCLKTVLHRVYGKFMVHRPFIRKSINNVFYRFVFETEKHNGIAEFLEILGSIINGFALPLKEEHKVFLVRALIPLHKPKCLQMYHQQLSYCITQFVEKDCKLADTVIRGLLKSWPVTNSSKEVMFLNELEEVLEATQPPEFQRCMVPLFRRVARCLNSLHFQVAERALFLWNNDHIENLIKQNCKVILPIIFPALERNTQKHWNQAVHSLTLNVQKIFNDNDPEFFKECLAKFRESESKEAEVEAKRQATWKRLEEIGMQKQKSSSS</sequence>
<feature type="compositionally biased region" description="Low complexity" evidence="5">
    <location>
        <begin position="16"/>
        <end position="33"/>
    </location>
</feature>